<keyword evidence="1" id="KW-0479">Metal-binding</keyword>
<feature type="binding site" evidence="5">
    <location>
        <position position="280"/>
    </location>
    <ligand>
        <name>S-adenosyl-L-methionine</name>
        <dbReference type="ChEBI" id="CHEBI:59789"/>
    </ligand>
</feature>
<keyword evidence="3 5" id="KW-0808">Transferase</keyword>
<evidence type="ECO:0000256" key="2">
    <source>
        <dbReference type="ARBA" id="ARBA00022603"/>
    </source>
</evidence>
<dbReference type="InterPro" id="IPR010280">
    <property type="entry name" value="U5_MeTrfase_fam"/>
</dbReference>
<dbReference type="InterPro" id="IPR030390">
    <property type="entry name" value="MeTrfase_TrmA_AS"/>
</dbReference>
<dbReference type="InterPro" id="IPR012340">
    <property type="entry name" value="NA-bd_OB-fold"/>
</dbReference>
<dbReference type="NCBIfam" id="TIGR00479">
    <property type="entry name" value="rumA"/>
    <property type="match status" value="1"/>
</dbReference>
<comment type="caution">
    <text evidence="8">The sequence shown here is derived from an EMBL/GenBank/DDBJ whole genome shotgun (WGS) entry which is preliminary data.</text>
</comment>
<dbReference type="EMBL" id="JACNLK010000033">
    <property type="protein sequence ID" value="MBC8208308.1"/>
    <property type="molecule type" value="Genomic_DNA"/>
</dbReference>
<dbReference type="SUPFAM" id="SSF50249">
    <property type="entry name" value="Nucleic acid-binding proteins"/>
    <property type="match status" value="1"/>
</dbReference>
<evidence type="ECO:0000256" key="6">
    <source>
        <dbReference type="PROSITE-ProRule" id="PRU10015"/>
    </source>
</evidence>
<name>A0A8J6N619_9BACT</name>
<dbReference type="Gene3D" id="2.40.50.1070">
    <property type="match status" value="1"/>
</dbReference>
<evidence type="ECO:0000256" key="5">
    <source>
        <dbReference type="PROSITE-ProRule" id="PRU01024"/>
    </source>
</evidence>
<keyword evidence="1" id="KW-0408">Iron</keyword>
<gene>
    <name evidence="8" type="primary">rlmD</name>
    <name evidence="8" type="ORF">H8E79_03965</name>
</gene>
<keyword evidence="2 5" id="KW-0489">Methyltransferase</keyword>
<evidence type="ECO:0000256" key="3">
    <source>
        <dbReference type="ARBA" id="ARBA00022679"/>
    </source>
</evidence>
<dbReference type="FunFam" id="3.40.50.150:FF:000009">
    <property type="entry name" value="23S rRNA (Uracil(1939)-C(5))-methyltransferase RlmD"/>
    <property type="match status" value="1"/>
</dbReference>
<organism evidence="8 9">
    <name type="scientific">Candidatus Desulfatifera sulfidica</name>
    <dbReference type="NCBI Taxonomy" id="2841691"/>
    <lineage>
        <taxon>Bacteria</taxon>
        <taxon>Pseudomonadati</taxon>
        <taxon>Thermodesulfobacteriota</taxon>
        <taxon>Desulfobulbia</taxon>
        <taxon>Desulfobulbales</taxon>
        <taxon>Desulfobulbaceae</taxon>
        <taxon>Candidatus Desulfatifera</taxon>
    </lineage>
</organism>
<feature type="active site" description="Nucleophile" evidence="5">
    <location>
        <position position="404"/>
    </location>
</feature>
<proteinExistence type="inferred from homology"/>
<dbReference type="PROSITE" id="PS01230">
    <property type="entry name" value="TRMA_1"/>
    <property type="match status" value="1"/>
</dbReference>
<dbReference type="PROSITE" id="PS51687">
    <property type="entry name" value="SAM_MT_RNA_M5U"/>
    <property type="match status" value="1"/>
</dbReference>
<dbReference type="EC" id="2.1.1.190" evidence="8"/>
<dbReference type="InterPro" id="IPR030391">
    <property type="entry name" value="MeTrfase_TrmA_CS"/>
</dbReference>
<dbReference type="SUPFAM" id="SSF53335">
    <property type="entry name" value="S-adenosyl-L-methionine-dependent methyltransferases"/>
    <property type="match status" value="1"/>
</dbReference>
<feature type="domain" description="TRAM" evidence="7">
    <location>
        <begin position="1"/>
        <end position="58"/>
    </location>
</feature>
<evidence type="ECO:0000259" key="7">
    <source>
        <dbReference type="PROSITE" id="PS50926"/>
    </source>
</evidence>
<feature type="binding site" evidence="5">
    <location>
        <position position="378"/>
    </location>
    <ligand>
        <name>S-adenosyl-L-methionine</name>
        <dbReference type="ChEBI" id="CHEBI:59789"/>
    </ligand>
</feature>
<dbReference type="GO" id="GO:0070041">
    <property type="term" value="F:rRNA (uridine-C5-)-methyltransferase activity"/>
    <property type="evidence" value="ECO:0007669"/>
    <property type="project" value="TreeGrafter"/>
</dbReference>
<dbReference type="Gene3D" id="3.40.50.150">
    <property type="entry name" value="Vaccinia Virus protein VP39"/>
    <property type="match status" value="1"/>
</dbReference>
<feature type="binding site" evidence="5">
    <location>
        <position position="330"/>
    </location>
    <ligand>
        <name>S-adenosyl-L-methionine</name>
        <dbReference type="ChEBI" id="CHEBI:59789"/>
    </ligand>
</feature>
<dbReference type="InterPro" id="IPR029063">
    <property type="entry name" value="SAM-dependent_MTases_sf"/>
</dbReference>
<evidence type="ECO:0000313" key="8">
    <source>
        <dbReference type="EMBL" id="MBC8208308.1"/>
    </source>
</evidence>
<dbReference type="PANTHER" id="PTHR11061:SF49">
    <property type="entry name" value="23S RRNA (URACIL(1939)-C(5))-METHYLTRANSFERASE RLMD"/>
    <property type="match status" value="1"/>
</dbReference>
<evidence type="ECO:0000313" key="9">
    <source>
        <dbReference type="Proteomes" id="UP000599024"/>
    </source>
</evidence>
<dbReference type="CDD" id="cd02440">
    <property type="entry name" value="AdoMet_MTases"/>
    <property type="match status" value="1"/>
</dbReference>
<dbReference type="GO" id="GO:0051539">
    <property type="term" value="F:4 iron, 4 sulfur cluster binding"/>
    <property type="evidence" value="ECO:0007669"/>
    <property type="project" value="UniProtKB-KW"/>
</dbReference>
<feature type="active site" evidence="6">
    <location>
        <position position="404"/>
    </location>
</feature>
<keyword evidence="4 5" id="KW-0949">S-adenosyl-L-methionine</keyword>
<dbReference type="GO" id="GO:0070475">
    <property type="term" value="P:rRNA base methylation"/>
    <property type="evidence" value="ECO:0007669"/>
    <property type="project" value="TreeGrafter"/>
</dbReference>
<dbReference type="PANTHER" id="PTHR11061">
    <property type="entry name" value="RNA M5U METHYLTRANSFERASE"/>
    <property type="match status" value="1"/>
</dbReference>
<dbReference type="PROSITE" id="PS01231">
    <property type="entry name" value="TRMA_2"/>
    <property type="match status" value="1"/>
</dbReference>
<dbReference type="AlphaFoldDB" id="A0A8J6N619"/>
<dbReference type="InterPro" id="IPR002792">
    <property type="entry name" value="TRAM_dom"/>
</dbReference>
<keyword evidence="1" id="KW-0004">4Fe-4S</keyword>
<protein>
    <submittedName>
        <fullName evidence="8">23S rRNA (Uracil(1939)-C(5))-methyltransferase RlmD</fullName>
        <ecNumber evidence="8">2.1.1.190</ecNumber>
    </submittedName>
</protein>
<comment type="similarity">
    <text evidence="5">Belongs to the class I-like SAM-binding methyltransferase superfamily. RNA M5U methyltransferase family.</text>
</comment>
<feature type="binding site" evidence="5">
    <location>
        <position position="309"/>
    </location>
    <ligand>
        <name>S-adenosyl-L-methionine</name>
        <dbReference type="ChEBI" id="CHEBI:59789"/>
    </ligand>
</feature>
<sequence>MKKNPEQLRVEKIVNGGMGLGRLSDGRVCLTPGVLPGELISVQICDKHKGVLQAAVKKILEPSADRTPHPCPLAKTCGGCDLQHCSYPGQLQIKKHILNDLFTRSGNADVQQAAIQIKEPLSAPQPFHYRQRIRLQVDTYGRPGFRKKASHDCIPIRECLLAAPQINDALATLMADSGFQTLLSNSRELELHLNPGSGRVTVILHQRRPPRPRDFSLARELMGSQVTSLPEGLFFLGDNFPLTRADQGTTPIIFSQHIPPLAGFTDTPLQLSWEAGGFCQVNLEQNINLIRTVLEFSHVNTDETVLDLFCGMGNFSIPLACNAHEVFGIEGQGAAIRSATKNAKTAALHNTSFSKGSIHQSCHELIKKGQTFDCVLVDPPRAGIPGLADVLAQLTRQRLIYVSCDPATLCRDLADLSLQGFTIHTVQPVDMFPQTHHLETVVLLERH</sequence>
<evidence type="ECO:0000256" key="1">
    <source>
        <dbReference type="ARBA" id="ARBA00022485"/>
    </source>
</evidence>
<evidence type="ECO:0000256" key="4">
    <source>
        <dbReference type="ARBA" id="ARBA00022691"/>
    </source>
</evidence>
<dbReference type="Proteomes" id="UP000599024">
    <property type="component" value="Unassembled WGS sequence"/>
</dbReference>
<dbReference type="Pfam" id="PF05958">
    <property type="entry name" value="tRNA_U5-meth_tr"/>
    <property type="match status" value="1"/>
</dbReference>
<dbReference type="Gene3D" id="2.40.50.140">
    <property type="entry name" value="Nucleic acid-binding proteins"/>
    <property type="match status" value="1"/>
</dbReference>
<accession>A0A8J6N619</accession>
<keyword evidence="1" id="KW-0411">Iron-sulfur</keyword>
<reference evidence="8 9" key="1">
    <citation type="submission" date="2020-08" db="EMBL/GenBank/DDBJ databases">
        <title>Bridging the membrane lipid divide: bacteria of the FCB group superphylum have the potential to synthesize archaeal ether lipids.</title>
        <authorList>
            <person name="Villanueva L."/>
            <person name="Von Meijenfeldt F.A.B."/>
            <person name="Westbye A.B."/>
            <person name="Yadav S."/>
            <person name="Hopmans E.C."/>
            <person name="Dutilh B.E."/>
            <person name="Sinninghe Damste J.S."/>
        </authorList>
    </citation>
    <scope>NUCLEOTIDE SEQUENCE [LARGE SCALE GENOMIC DNA]</scope>
    <source>
        <strain evidence="8">NIOZ-UU81</strain>
    </source>
</reference>
<dbReference type="PROSITE" id="PS50926">
    <property type="entry name" value="TRAM"/>
    <property type="match status" value="1"/>
</dbReference>